<proteinExistence type="predicted"/>
<evidence type="ECO:0000313" key="1">
    <source>
        <dbReference type="EMBL" id="OHU08787.1"/>
    </source>
</evidence>
<organism evidence="1 2">
    <name type="scientific">Mycobacteroides saopaulense</name>
    <dbReference type="NCBI Taxonomy" id="1578165"/>
    <lineage>
        <taxon>Bacteria</taxon>
        <taxon>Bacillati</taxon>
        <taxon>Actinomycetota</taxon>
        <taxon>Actinomycetes</taxon>
        <taxon>Mycobacteriales</taxon>
        <taxon>Mycobacteriaceae</taxon>
        <taxon>Mycobacteroides</taxon>
    </lineage>
</organism>
<dbReference type="RefSeq" id="WP_070911304.1">
    <property type="nucleotide sequence ID" value="NZ_MLIC01000003.1"/>
</dbReference>
<comment type="caution">
    <text evidence="1">The sequence shown here is derived from an EMBL/GenBank/DDBJ whole genome shotgun (WGS) entry which is preliminary data.</text>
</comment>
<gene>
    <name evidence="1" type="ORF">BKG73_17375</name>
</gene>
<protein>
    <submittedName>
        <fullName evidence="1">Uncharacterized protein</fullName>
    </submittedName>
</protein>
<reference evidence="1 2" key="1">
    <citation type="submission" date="2016-10" db="EMBL/GenBank/DDBJ databases">
        <title>Evaluation of Human, Animal and Environmental Mycobacterium chelonae Isolates by Core Genome Phylogenomic Analysis, Targeted Gene Comparison, and Anti-microbial Susceptibility Patterns: A Tale of Mistaken Identities.</title>
        <authorList>
            <person name="Fogelson S.B."/>
            <person name="Camus A.C."/>
            <person name="Lorenz W."/>
            <person name="Vasireddy R."/>
            <person name="Vasireddy S."/>
            <person name="Smith T."/>
            <person name="Brown-Elliott B.A."/>
            <person name="Wallace R.J.Jr."/>
            <person name="Hasan N.A."/>
            <person name="Reischl U."/>
            <person name="Sanchez S."/>
        </authorList>
    </citation>
    <scope>NUCLEOTIDE SEQUENCE [LARGE SCALE GENOMIC DNA]</scope>
    <source>
        <strain evidence="1 2">8528</strain>
    </source>
</reference>
<evidence type="ECO:0000313" key="2">
    <source>
        <dbReference type="Proteomes" id="UP000179621"/>
    </source>
</evidence>
<dbReference type="EMBL" id="MLIH01000027">
    <property type="protein sequence ID" value="OHU08787.1"/>
    <property type="molecule type" value="Genomic_DNA"/>
</dbReference>
<accession>A0ABX3BYC2</accession>
<keyword evidence="2" id="KW-1185">Reference proteome</keyword>
<name>A0ABX3BYC2_9MYCO</name>
<sequence>MTAWFKRQRPETPVATEDLTEPGLETPAAIWGRLETELQPDCVCGETAELIVLMHNLDHCKDGPMVGFFCHSCVRDVRRFVDNTLDVVHKFDRWACKTCGGPVAAPHDLIEDVVRL</sequence>
<dbReference type="Proteomes" id="UP000179621">
    <property type="component" value="Unassembled WGS sequence"/>
</dbReference>